<dbReference type="Pfam" id="PF13289">
    <property type="entry name" value="SIR2_2"/>
    <property type="match status" value="1"/>
</dbReference>
<dbReference type="InterPro" id="IPR029035">
    <property type="entry name" value="DHS-like_NAD/FAD-binding_dom"/>
</dbReference>
<dbReference type="OrthoDB" id="2077946at2"/>
<proteinExistence type="predicted"/>
<gene>
    <name evidence="1" type="ORF">CODIS_30440</name>
</gene>
<dbReference type="AlphaFoldDB" id="A0A7Z1AE79"/>
<organism evidence="1 2">
    <name type="scientific">Candidatus Thiodiazotropha endolucinida</name>
    <dbReference type="NCBI Taxonomy" id="1655433"/>
    <lineage>
        <taxon>Bacteria</taxon>
        <taxon>Pseudomonadati</taxon>
        <taxon>Pseudomonadota</taxon>
        <taxon>Gammaproteobacteria</taxon>
        <taxon>Chromatiales</taxon>
        <taxon>Sedimenticolaceae</taxon>
        <taxon>Candidatus Thiodiazotropha</taxon>
    </lineage>
</organism>
<evidence type="ECO:0000313" key="1">
    <source>
        <dbReference type="EMBL" id="ODJ86725.1"/>
    </source>
</evidence>
<evidence type="ECO:0000313" key="2">
    <source>
        <dbReference type="Proteomes" id="UP000094769"/>
    </source>
</evidence>
<dbReference type="EMBL" id="MARB01000018">
    <property type="protein sequence ID" value="ODJ86725.1"/>
    <property type="molecule type" value="Genomic_DNA"/>
</dbReference>
<reference evidence="1 2" key="1">
    <citation type="submission" date="2016-06" db="EMBL/GenBank/DDBJ databases">
        <title>Genome sequence of endosymbiont of Candidatus Endolucinida thiodiazotropha.</title>
        <authorList>
            <person name="Poehlein A."/>
            <person name="Koenig S."/>
            <person name="Heiden S.E."/>
            <person name="Thuermer A."/>
            <person name="Voget S."/>
            <person name="Daniel R."/>
            <person name="Markert S."/>
            <person name="Gros O."/>
            <person name="Schweder T."/>
        </authorList>
    </citation>
    <scope>NUCLEOTIDE SEQUENCE [LARGE SCALE GENOMIC DNA]</scope>
    <source>
        <strain evidence="1 2">COS</strain>
    </source>
</reference>
<dbReference type="Proteomes" id="UP000094769">
    <property type="component" value="Unassembled WGS sequence"/>
</dbReference>
<keyword evidence="2" id="KW-1185">Reference proteome</keyword>
<protein>
    <recommendedName>
        <fullName evidence="3">SIR2-like domain-containing protein</fullName>
    </recommendedName>
</protein>
<dbReference type="Gene3D" id="3.40.50.1220">
    <property type="entry name" value="TPP-binding domain"/>
    <property type="match status" value="1"/>
</dbReference>
<dbReference type="SUPFAM" id="SSF52467">
    <property type="entry name" value="DHS-like NAD/FAD-binding domain"/>
    <property type="match status" value="1"/>
</dbReference>
<name>A0A7Z1AE79_9GAMM</name>
<sequence length="613" mass="68971">MDAFEYVVDKILNKCCVPVAGAGISVSSTHSDGGERFHTVDWMVDKLKRKLLSKRYNRYDKNLHGSICNNDYVDELKALDPLVDENNLIKSKCFFCDVREAAKDYKLGELSELYLWEFRESNDAYQDLVKLLQIAKYKDLQPTKAHIAIAKLAREGLLSEVLTTNYDCNFEKAYEEISGGEHFDKISSLDDYRKKGAKNGVINRLRVYKVNGCSEKLGDGSDPQKCESILLTERQLQKWRNRQWASDIFRDRLRSKSLIFTGFGSNEPQVHHTVQTVLDEYTDELGDNFKPVLETPAAPIVAIFESQPSFHQQQIVKTYALHHKQDPQDGDQLIIRHPETGNNLSANDLWEDIYERVIRSVILKALRLSQLSTNASFTAIVPFASTIMHQVISSIDKAEGDDQKHFTKAPDWLNSFTSICGNDAVDGKHFSALVGCLSVLNAKETGLYDPVEENKALMSELLLLLYLLKGVLADAIDVTNGKGVALIFKTTEKGSSTNKVLYLNADPAVARGGNNVGVPSGNNYLTITLGQAGAHIRPDLRRDRAINKCKKTITPKTIVTLGWKHIFYQTPYEGNMESVADTILDAIDSPTNYYYANQPSIKRRPYLKPEKDN</sequence>
<comment type="caution">
    <text evidence="1">The sequence shown here is derived from an EMBL/GenBank/DDBJ whole genome shotgun (WGS) entry which is preliminary data.</text>
</comment>
<evidence type="ECO:0008006" key="3">
    <source>
        <dbReference type="Google" id="ProtNLM"/>
    </source>
</evidence>
<accession>A0A7Z1AE79</accession>